<dbReference type="GO" id="GO:0062213">
    <property type="term" value="F:peroxynitrite isomerase activity"/>
    <property type="evidence" value="ECO:0007669"/>
    <property type="project" value="UniProtKB-UniRule"/>
</dbReference>
<gene>
    <name evidence="4" type="ORF">DFJ68_0195</name>
    <name evidence="3" type="ORF">FHW14_001910</name>
</gene>
<dbReference type="InterPro" id="IPR045165">
    <property type="entry name" value="Nitrobindin"/>
</dbReference>
<proteinExistence type="inferred from homology"/>
<keyword evidence="1" id="KW-0413">Isomerase</keyword>
<dbReference type="InterPro" id="IPR014878">
    <property type="entry name" value="THAP4-like_heme-bd"/>
</dbReference>
<dbReference type="EMBL" id="RBXT01000001">
    <property type="protein sequence ID" value="RKT76795.1"/>
    <property type="molecule type" value="Genomic_DNA"/>
</dbReference>
<sequence length="165" mass="18407">MFTLDQDIPEPLRPLAWLIGRWEGAGLVGYPGVEEAQFGQAVDVTHDGRDFLQWESRSWYLDPETGERTKPFAVESGFWRPLPGGEVELLLAHPTGVLELYYGPVEPARVQLKTDGVLRSPTAGEYNAATRMYGLVESQLFWALDVAAGGHELQNHSSARLKRVE</sequence>
<evidence type="ECO:0000313" key="4">
    <source>
        <dbReference type="EMBL" id="RKT76795.1"/>
    </source>
</evidence>
<comment type="caution">
    <text evidence="4">The sequence shown here is derived from an EMBL/GenBank/DDBJ whole genome shotgun (WGS) entry which is preliminary data.</text>
</comment>
<feature type="binding site" description="axial binding residue" evidence="1">
    <location>
        <position position="156"/>
    </location>
    <ligand>
        <name>heme b</name>
        <dbReference type="ChEBI" id="CHEBI:60344"/>
    </ligand>
    <ligandPart>
        <name>Fe</name>
        <dbReference type="ChEBI" id="CHEBI:18248"/>
    </ligandPart>
</feature>
<comment type="domain">
    <text evidence="1">Forms a 10-stranded antiparallel beta-barrel structure able to accommodate a hydrophobic ligand in its interior. In fact, this fold hosts the heme group, which is located in a wide surface cleft.</text>
</comment>
<feature type="short sequence motif" description="GXWXGXG" evidence="1">
    <location>
        <begin position="20"/>
        <end position="26"/>
    </location>
</feature>
<dbReference type="GO" id="GO:0046872">
    <property type="term" value="F:metal ion binding"/>
    <property type="evidence" value="ECO:0007669"/>
    <property type="project" value="UniProtKB-KW"/>
</dbReference>
<comment type="similarity">
    <text evidence="1">Belongs to the nitrobindin family.</text>
</comment>
<dbReference type="InterPro" id="IPR022939">
    <property type="entry name" value="Nb(III)_bact/plant"/>
</dbReference>
<dbReference type="SUPFAM" id="SSF50814">
    <property type="entry name" value="Lipocalins"/>
    <property type="match status" value="1"/>
</dbReference>
<keyword evidence="1" id="KW-0408">Iron</keyword>
<protein>
    <recommendedName>
        <fullName evidence="1">Peroxynitrite isomerase</fullName>
        <ecNumber evidence="1">5.99.-.-</ecNumber>
    </recommendedName>
    <alternativeName>
        <fullName evidence="1">Ferric nitrobindin</fullName>
        <shortName evidence="1">Nb(III)</shortName>
    </alternativeName>
</protein>
<dbReference type="EMBL" id="JACHVT010000004">
    <property type="protein sequence ID" value="MBB2986745.1"/>
    <property type="molecule type" value="Genomic_DNA"/>
</dbReference>
<comment type="caution">
    <text evidence="1">Lacks conserved residue(s) required for the propagation of feature annotation.</text>
</comment>
<dbReference type="RefSeq" id="WP_121034946.1">
    <property type="nucleotide sequence ID" value="NZ_JACHVT010000004.1"/>
</dbReference>
<comment type="function">
    <text evidence="1">Heme-binding protein able to scavenge peroxynitrite and to protect free L-tyrosine against peroxynitrite-mediated nitration, by acting as a peroxynitrite isomerase that converts peroxynitrite to nitrate. Therefore, this protein likely plays a role in peroxynitrite sensing and in the detoxification of reactive nitrogen and oxygen species (RNS and ROS, respectively). Is able to bind nitric oxide (NO) in vitro, but may act as a sensor of peroxynitrite levels in vivo.</text>
</comment>
<dbReference type="Pfam" id="PF08768">
    <property type="entry name" value="THAP4_heme-bd"/>
    <property type="match status" value="1"/>
</dbReference>
<dbReference type="OrthoDB" id="4804006at2"/>
<evidence type="ECO:0000259" key="2">
    <source>
        <dbReference type="Pfam" id="PF08768"/>
    </source>
</evidence>
<evidence type="ECO:0000313" key="6">
    <source>
        <dbReference type="Proteomes" id="UP000590811"/>
    </source>
</evidence>
<evidence type="ECO:0000256" key="1">
    <source>
        <dbReference type="HAMAP-Rule" id="MF_01297"/>
    </source>
</evidence>
<keyword evidence="1" id="KW-0349">Heme</keyword>
<organism evidence="4 5">
    <name type="scientific">Terracoccus luteus</name>
    <dbReference type="NCBI Taxonomy" id="53356"/>
    <lineage>
        <taxon>Bacteria</taxon>
        <taxon>Bacillati</taxon>
        <taxon>Actinomycetota</taxon>
        <taxon>Actinomycetes</taxon>
        <taxon>Micrococcales</taxon>
        <taxon>Intrasporangiaceae</taxon>
        <taxon>Terracoccus</taxon>
    </lineage>
</organism>
<dbReference type="CDD" id="cd07828">
    <property type="entry name" value="lipocalin_heme-bd-THAP4-like"/>
    <property type="match status" value="1"/>
</dbReference>
<evidence type="ECO:0000313" key="5">
    <source>
        <dbReference type="Proteomes" id="UP000278440"/>
    </source>
</evidence>
<keyword evidence="5" id="KW-1185">Reference proteome</keyword>
<accession>A0A495XUN7</accession>
<keyword evidence="1" id="KW-0479">Metal-binding</keyword>
<comment type="pathway">
    <text evidence="1">Nitrogen metabolism.</text>
</comment>
<dbReference type="Gene3D" id="2.40.128.20">
    <property type="match status" value="1"/>
</dbReference>
<dbReference type="HAMAP" id="MF_01297">
    <property type="entry name" value="nitrobindin"/>
    <property type="match status" value="1"/>
</dbReference>
<dbReference type="AlphaFoldDB" id="A0A495XUN7"/>
<comment type="catalytic activity">
    <reaction evidence="1">
        <text>peroxynitrite = nitrate</text>
        <dbReference type="Rhea" id="RHEA:63116"/>
        <dbReference type="ChEBI" id="CHEBI:17632"/>
        <dbReference type="ChEBI" id="CHEBI:25941"/>
    </reaction>
</comment>
<comment type="cofactor">
    <cofactor evidence="1">
        <name>heme b</name>
        <dbReference type="ChEBI" id="CHEBI:60344"/>
    </cofactor>
    <text evidence="1">Binds 1 heme b group per subunit, that coordinates a highly solvent-exposed Fe(III) atom.</text>
</comment>
<dbReference type="InterPro" id="IPR012674">
    <property type="entry name" value="Calycin"/>
</dbReference>
<dbReference type="EC" id="5.99.-.-" evidence="1"/>
<feature type="domain" description="THAP4-like heme-binding" evidence="2">
    <location>
        <begin position="12"/>
        <end position="163"/>
    </location>
</feature>
<dbReference type="GO" id="GO:0020037">
    <property type="term" value="F:heme binding"/>
    <property type="evidence" value="ECO:0007669"/>
    <property type="project" value="UniProtKB-UniRule"/>
</dbReference>
<reference evidence="3 6" key="2">
    <citation type="submission" date="2020-08" db="EMBL/GenBank/DDBJ databases">
        <title>Genomic Encyclopedia of Type Strains, Phase IV (KMG-V): Genome sequencing to study the core and pangenomes of soil and plant-associated prokaryotes.</title>
        <authorList>
            <person name="Whitman W."/>
        </authorList>
    </citation>
    <scope>NUCLEOTIDE SEQUENCE [LARGE SCALE GENOMIC DNA]</scope>
    <source>
        <strain evidence="3 6">B3ACCR2</strain>
    </source>
</reference>
<evidence type="ECO:0000313" key="3">
    <source>
        <dbReference type="EMBL" id="MBB2986745.1"/>
    </source>
</evidence>
<reference evidence="4 5" key="1">
    <citation type="submission" date="2018-10" db="EMBL/GenBank/DDBJ databases">
        <title>Sequencing the genomes of 1000 actinobacteria strains.</title>
        <authorList>
            <person name="Klenk H.-P."/>
        </authorList>
    </citation>
    <scope>NUCLEOTIDE SEQUENCE [LARGE SCALE GENOMIC DNA]</scope>
    <source>
        <strain evidence="4 5">DSM 44267</strain>
    </source>
</reference>
<dbReference type="Proteomes" id="UP000278440">
    <property type="component" value="Unassembled WGS sequence"/>
</dbReference>
<dbReference type="PANTHER" id="PTHR15854">
    <property type="entry name" value="THAP4 PROTEIN"/>
    <property type="match status" value="1"/>
</dbReference>
<name>A0A495XUN7_9MICO</name>
<dbReference type="Proteomes" id="UP000590811">
    <property type="component" value="Unassembled WGS sequence"/>
</dbReference>
<dbReference type="PANTHER" id="PTHR15854:SF4">
    <property type="entry name" value="PEROXYNITRITE ISOMERASE THAP4"/>
    <property type="match status" value="1"/>
</dbReference>